<evidence type="ECO:0000313" key="3">
    <source>
        <dbReference type="Proteomes" id="UP000051223"/>
    </source>
</evidence>
<dbReference type="InterPro" id="IPR025506">
    <property type="entry name" value="Abi_alpha"/>
</dbReference>
<protein>
    <submittedName>
        <fullName evidence="2">Uncharacterized protein</fullName>
    </submittedName>
</protein>
<comment type="caution">
    <text evidence="2">The sequence shown here is derived from an EMBL/GenBank/DDBJ whole genome shotgun (WGS) entry which is preliminary data.</text>
</comment>
<keyword evidence="1" id="KW-0812">Transmembrane</keyword>
<dbReference type="eggNOG" id="ENOG5032YK2">
    <property type="taxonomic scope" value="Bacteria"/>
</dbReference>
<name>A0A0R1YC09_9LACO</name>
<proteinExistence type="predicted"/>
<keyword evidence="1" id="KW-0472">Membrane</keyword>
<dbReference type="EMBL" id="AZGI01000030">
    <property type="protein sequence ID" value="KRM39933.1"/>
    <property type="molecule type" value="Genomic_DNA"/>
</dbReference>
<accession>A0A0R1YC09</accession>
<organism evidence="2 3">
    <name type="scientific">Lactobacillus hamsteri DSM 5661 = JCM 6256</name>
    <dbReference type="NCBI Taxonomy" id="1423754"/>
    <lineage>
        <taxon>Bacteria</taxon>
        <taxon>Bacillati</taxon>
        <taxon>Bacillota</taxon>
        <taxon>Bacilli</taxon>
        <taxon>Lactobacillales</taxon>
        <taxon>Lactobacillaceae</taxon>
        <taxon>Lactobacillus</taxon>
    </lineage>
</organism>
<keyword evidence="1" id="KW-1133">Transmembrane helix</keyword>
<gene>
    <name evidence="2" type="ORF">FC39_GL000934</name>
</gene>
<evidence type="ECO:0000256" key="1">
    <source>
        <dbReference type="SAM" id="Phobius"/>
    </source>
</evidence>
<feature type="transmembrane region" description="Helical" evidence="1">
    <location>
        <begin position="20"/>
        <end position="41"/>
    </location>
</feature>
<dbReference type="RefSeq" id="WP_025081021.1">
    <property type="nucleotide sequence ID" value="NZ_AZGI01000030.1"/>
</dbReference>
<dbReference type="Pfam" id="PF14337">
    <property type="entry name" value="Abi_alpha"/>
    <property type="match status" value="1"/>
</dbReference>
<keyword evidence="3" id="KW-1185">Reference proteome</keyword>
<evidence type="ECO:0000313" key="2">
    <source>
        <dbReference type="EMBL" id="KRM39933.1"/>
    </source>
</evidence>
<dbReference type="OrthoDB" id="2322805at2"/>
<dbReference type="AlphaFoldDB" id="A0A0R1YC09"/>
<sequence length="247" mass="28302">MSFGEFKDLYDLLPNESRTAFWNPILGTLGKGISGILYWIFNKPIEYKAVKEQDLKNLLTEMAQKMKDVPEDCRDSSKFGLVLETLQHSVYQLNQEELRAMLANLVASLADKRKNSSITPRYIYILSQLGYNDAVFLRELVHQNGKNILHAHKGAVNNGRINKYISGYFLYFSGEKKVLSGFESSINVLDSLGIIKDSDERIESQIKDDNIVKKLNEKAQNDQDGYWMYKDIFITSFGIDFLKYVVG</sequence>
<dbReference type="Proteomes" id="UP000051223">
    <property type="component" value="Unassembled WGS sequence"/>
</dbReference>
<dbReference type="PATRIC" id="fig|1423754.3.peg.961"/>
<reference evidence="2 3" key="1">
    <citation type="journal article" date="2015" name="Genome Announc.">
        <title>Expanding the biotechnology potential of lactobacilli through comparative genomics of 213 strains and associated genera.</title>
        <authorList>
            <person name="Sun Z."/>
            <person name="Harris H.M."/>
            <person name="McCann A."/>
            <person name="Guo C."/>
            <person name="Argimon S."/>
            <person name="Zhang W."/>
            <person name="Yang X."/>
            <person name="Jeffery I.B."/>
            <person name="Cooney J.C."/>
            <person name="Kagawa T.F."/>
            <person name="Liu W."/>
            <person name="Song Y."/>
            <person name="Salvetti E."/>
            <person name="Wrobel A."/>
            <person name="Rasinkangas P."/>
            <person name="Parkhill J."/>
            <person name="Rea M.C."/>
            <person name="O'Sullivan O."/>
            <person name="Ritari J."/>
            <person name="Douillard F.P."/>
            <person name="Paul Ross R."/>
            <person name="Yang R."/>
            <person name="Briner A.E."/>
            <person name="Felis G.E."/>
            <person name="de Vos W.M."/>
            <person name="Barrangou R."/>
            <person name="Klaenhammer T.R."/>
            <person name="Caufield P.W."/>
            <person name="Cui Y."/>
            <person name="Zhang H."/>
            <person name="O'Toole P.W."/>
        </authorList>
    </citation>
    <scope>NUCLEOTIDE SEQUENCE [LARGE SCALE GENOMIC DNA]</scope>
    <source>
        <strain evidence="2 3">DSM 5661</strain>
    </source>
</reference>